<evidence type="ECO:0000313" key="1">
    <source>
        <dbReference type="EMBL" id="QDV27862.1"/>
    </source>
</evidence>
<accession>A0A518GGZ2</accession>
<organism evidence="1 2">
    <name type="scientific">Aureliella helgolandensis</name>
    <dbReference type="NCBI Taxonomy" id="2527968"/>
    <lineage>
        <taxon>Bacteria</taxon>
        <taxon>Pseudomonadati</taxon>
        <taxon>Planctomycetota</taxon>
        <taxon>Planctomycetia</taxon>
        <taxon>Pirellulales</taxon>
        <taxon>Pirellulaceae</taxon>
        <taxon>Aureliella</taxon>
    </lineage>
</organism>
<sequence length="71" mass="7726">MQLDCDGQNPQAAWRSACPCLPHLNRKVQIGRAPIVSAAEPPRVPQATFLLYSSGDAVVLNRSRIASNRLV</sequence>
<evidence type="ECO:0000313" key="2">
    <source>
        <dbReference type="Proteomes" id="UP000318017"/>
    </source>
</evidence>
<dbReference type="AlphaFoldDB" id="A0A518GGZ2"/>
<gene>
    <name evidence="1" type="ORF">Q31a_62550</name>
</gene>
<keyword evidence="2" id="KW-1185">Reference proteome</keyword>
<reference evidence="1 2" key="1">
    <citation type="submission" date="2019-02" db="EMBL/GenBank/DDBJ databases">
        <title>Deep-cultivation of Planctomycetes and their phenomic and genomic characterization uncovers novel biology.</title>
        <authorList>
            <person name="Wiegand S."/>
            <person name="Jogler M."/>
            <person name="Boedeker C."/>
            <person name="Pinto D."/>
            <person name="Vollmers J."/>
            <person name="Rivas-Marin E."/>
            <person name="Kohn T."/>
            <person name="Peeters S.H."/>
            <person name="Heuer A."/>
            <person name="Rast P."/>
            <person name="Oberbeckmann S."/>
            <person name="Bunk B."/>
            <person name="Jeske O."/>
            <person name="Meyerdierks A."/>
            <person name="Storesund J.E."/>
            <person name="Kallscheuer N."/>
            <person name="Luecker S."/>
            <person name="Lage O.M."/>
            <person name="Pohl T."/>
            <person name="Merkel B.J."/>
            <person name="Hornburger P."/>
            <person name="Mueller R.-W."/>
            <person name="Bruemmer F."/>
            <person name="Labrenz M."/>
            <person name="Spormann A.M."/>
            <person name="Op den Camp H."/>
            <person name="Overmann J."/>
            <person name="Amann R."/>
            <person name="Jetten M.S.M."/>
            <person name="Mascher T."/>
            <person name="Medema M.H."/>
            <person name="Devos D.P."/>
            <person name="Kaster A.-K."/>
            <person name="Ovreas L."/>
            <person name="Rohde M."/>
            <person name="Galperin M.Y."/>
            <person name="Jogler C."/>
        </authorList>
    </citation>
    <scope>NUCLEOTIDE SEQUENCE [LARGE SCALE GENOMIC DNA]</scope>
    <source>
        <strain evidence="1 2">Q31a</strain>
    </source>
</reference>
<dbReference type="Proteomes" id="UP000318017">
    <property type="component" value="Chromosome"/>
</dbReference>
<protein>
    <submittedName>
        <fullName evidence="1">Uncharacterized protein</fullName>
    </submittedName>
</protein>
<proteinExistence type="predicted"/>
<dbReference type="EMBL" id="CP036298">
    <property type="protein sequence ID" value="QDV27862.1"/>
    <property type="molecule type" value="Genomic_DNA"/>
</dbReference>
<name>A0A518GGZ2_9BACT</name>
<dbReference type="KEGG" id="ahel:Q31a_62550"/>